<keyword evidence="10" id="KW-1185">Reference proteome</keyword>
<dbReference type="Pfam" id="PF00482">
    <property type="entry name" value="T2SSF"/>
    <property type="match status" value="2"/>
</dbReference>
<keyword evidence="6 7" id="KW-0472">Membrane</keyword>
<dbReference type="InterPro" id="IPR003004">
    <property type="entry name" value="GspF/PilC"/>
</dbReference>
<name>A0A494Z088_9BACL</name>
<keyword evidence="5 7" id="KW-1133">Transmembrane helix</keyword>
<comment type="subcellular location">
    <subcellularLocation>
        <location evidence="1">Cell membrane</location>
        <topology evidence="1">Multi-pass membrane protein</topology>
    </subcellularLocation>
</comment>
<dbReference type="InterPro" id="IPR018076">
    <property type="entry name" value="T2SS_GspF_dom"/>
</dbReference>
<dbReference type="Proteomes" id="UP000272238">
    <property type="component" value="Unassembled WGS sequence"/>
</dbReference>
<evidence type="ECO:0000256" key="1">
    <source>
        <dbReference type="ARBA" id="ARBA00004651"/>
    </source>
</evidence>
<organism evidence="9 10">
    <name type="scientific">Ureibacillus endophyticus</name>
    <dbReference type="NCBI Taxonomy" id="1978490"/>
    <lineage>
        <taxon>Bacteria</taxon>
        <taxon>Bacillati</taxon>
        <taxon>Bacillota</taxon>
        <taxon>Bacilli</taxon>
        <taxon>Bacillales</taxon>
        <taxon>Caryophanaceae</taxon>
        <taxon>Ureibacillus</taxon>
    </lineage>
</organism>
<comment type="caution">
    <text evidence="9">The sequence shown here is derived from an EMBL/GenBank/DDBJ whole genome shotgun (WGS) entry which is preliminary data.</text>
</comment>
<evidence type="ECO:0000256" key="7">
    <source>
        <dbReference type="SAM" id="Phobius"/>
    </source>
</evidence>
<dbReference type="InterPro" id="IPR042094">
    <property type="entry name" value="T2SS_GspF_sf"/>
</dbReference>
<dbReference type="PRINTS" id="PR00812">
    <property type="entry name" value="BCTERIALGSPF"/>
</dbReference>
<dbReference type="AlphaFoldDB" id="A0A494Z088"/>
<evidence type="ECO:0000259" key="8">
    <source>
        <dbReference type="Pfam" id="PF00482"/>
    </source>
</evidence>
<dbReference type="NCBIfam" id="NF041012">
    <property type="entry name" value="T4P_ComGB"/>
    <property type="match status" value="1"/>
</dbReference>
<evidence type="ECO:0000256" key="4">
    <source>
        <dbReference type="ARBA" id="ARBA00022692"/>
    </source>
</evidence>
<feature type="domain" description="Type II secretion system protein GspF" evidence="8">
    <location>
        <begin position="28"/>
        <end position="148"/>
    </location>
</feature>
<dbReference type="InterPro" id="IPR047692">
    <property type="entry name" value="T4P_ComGB"/>
</dbReference>
<evidence type="ECO:0000256" key="5">
    <source>
        <dbReference type="ARBA" id="ARBA00022989"/>
    </source>
</evidence>
<feature type="transmembrane region" description="Helical" evidence="7">
    <location>
        <begin position="329"/>
        <end position="350"/>
    </location>
</feature>
<evidence type="ECO:0000313" key="10">
    <source>
        <dbReference type="Proteomes" id="UP000272238"/>
    </source>
</evidence>
<sequence>MLVQQYLDIKDRYMSMKNKGKIKQIPTFLLRLSTLLEEGYTFSDSITMLLPFHTEKIDYWNTTIHERLRSGEDVASILKCFSIPQYYLIAIKIAEENGDMARALKNIAIQMEFNEKMQKKLIKLLSYPLLLFVVLTCVFISFRTYFLPNIQGIIHSRTDGQTSNIGLSNILLRLPDVLFLSILLITFGLFICSLYFKRQTVQQRLILFLKIPIVNYFYKLLLTRELCRGLGSLLVSGFSLQQALNILQQQQFNKLLAYVSSEIEKHIIYGDSLSHCVSVIAWFFPKFEEFIKHGEKNGHLGRELLIYCDLLDEKLQNIIKTGIAVVQPLLFIIIAICIIAAYLSVLLPMYEIIEIL</sequence>
<evidence type="ECO:0000256" key="3">
    <source>
        <dbReference type="ARBA" id="ARBA00022475"/>
    </source>
</evidence>
<dbReference type="PANTHER" id="PTHR30012:SF0">
    <property type="entry name" value="TYPE II SECRETION SYSTEM PROTEIN F-RELATED"/>
    <property type="match status" value="1"/>
</dbReference>
<evidence type="ECO:0000256" key="2">
    <source>
        <dbReference type="ARBA" id="ARBA00005745"/>
    </source>
</evidence>
<evidence type="ECO:0000313" key="9">
    <source>
        <dbReference type="EMBL" id="RKQ15769.1"/>
    </source>
</evidence>
<dbReference type="OrthoDB" id="1638902at2"/>
<accession>A0A494Z088</accession>
<protein>
    <submittedName>
        <fullName evidence="9">Type II secretory pathway protein</fullName>
    </submittedName>
</protein>
<dbReference type="EMBL" id="RBZN01000027">
    <property type="protein sequence ID" value="RKQ15769.1"/>
    <property type="molecule type" value="Genomic_DNA"/>
</dbReference>
<reference evidence="9 10" key="1">
    <citation type="journal article" date="2016" name="Antonie Van Leeuwenhoek">
        <title>Lysinibacillus endophyticus sp. nov., an indole-3-acetic acid producing endophytic bacterium isolated from corn root (Zea mays cv. Xinken-5).</title>
        <authorList>
            <person name="Yu J."/>
            <person name="Guan X."/>
            <person name="Liu C."/>
            <person name="Xiang W."/>
            <person name="Yu Z."/>
            <person name="Liu X."/>
            <person name="Wang G."/>
        </authorList>
    </citation>
    <scope>NUCLEOTIDE SEQUENCE [LARGE SCALE GENOMIC DNA]</scope>
    <source>
        <strain evidence="9 10">DSM 100506</strain>
    </source>
</reference>
<feature type="transmembrane region" description="Helical" evidence="7">
    <location>
        <begin position="177"/>
        <end position="196"/>
    </location>
</feature>
<keyword evidence="3" id="KW-1003">Cell membrane</keyword>
<gene>
    <name evidence="9" type="ORF">D8M03_11240</name>
</gene>
<dbReference type="RefSeq" id="WP_121214874.1">
    <property type="nucleotide sequence ID" value="NZ_RBZN01000027.1"/>
</dbReference>
<dbReference type="GO" id="GO:0005886">
    <property type="term" value="C:plasma membrane"/>
    <property type="evidence" value="ECO:0007669"/>
    <property type="project" value="UniProtKB-SubCell"/>
</dbReference>
<feature type="domain" description="Type II secretion system protein GspF" evidence="8">
    <location>
        <begin position="227"/>
        <end position="348"/>
    </location>
</feature>
<feature type="transmembrane region" description="Helical" evidence="7">
    <location>
        <begin position="124"/>
        <end position="142"/>
    </location>
</feature>
<comment type="similarity">
    <text evidence="2">Belongs to the GSP F family.</text>
</comment>
<proteinExistence type="inferred from homology"/>
<keyword evidence="4 7" id="KW-0812">Transmembrane</keyword>
<evidence type="ECO:0000256" key="6">
    <source>
        <dbReference type="ARBA" id="ARBA00023136"/>
    </source>
</evidence>
<dbReference type="PANTHER" id="PTHR30012">
    <property type="entry name" value="GENERAL SECRETION PATHWAY PROTEIN"/>
    <property type="match status" value="1"/>
</dbReference>
<dbReference type="Gene3D" id="1.20.81.30">
    <property type="entry name" value="Type II secretion system (T2SS), domain F"/>
    <property type="match status" value="2"/>
</dbReference>